<feature type="domain" description="CheW-like" evidence="1">
    <location>
        <begin position="18"/>
        <end position="157"/>
    </location>
</feature>
<dbReference type="PANTHER" id="PTHR22617:SF41">
    <property type="entry name" value="CHEMOTAXIS SIGNAL TRANSDUCTION SYSTEM ADAPTOR PROTEIN CHEW"/>
    <property type="match status" value="1"/>
</dbReference>
<keyword evidence="3" id="KW-1185">Reference proteome</keyword>
<dbReference type="PANTHER" id="PTHR22617">
    <property type="entry name" value="CHEMOTAXIS SENSOR HISTIDINE KINASE-RELATED"/>
    <property type="match status" value="1"/>
</dbReference>
<dbReference type="GO" id="GO:0005829">
    <property type="term" value="C:cytosol"/>
    <property type="evidence" value="ECO:0007669"/>
    <property type="project" value="TreeGrafter"/>
</dbReference>
<dbReference type="KEGG" id="fwa:DCMF_16150"/>
<dbReference type="Pfam" id="PF01584">
    <property type="entry name" value="CheW"/>
    <property type="match status" value="1"/>
</dbReference>
<dbReference type="PROSITE" id="PS50851">
    <property type="entry name" value="CHEW"/>
    <property type="match status" value="1"/>
</dbReference>
<dbReference type="SUPFAM" id="SSF50341">
    <property type="entry name" value="CheW-like"/>
    <property type="match status" value="1"/>
</dbReference>
<evidence type="ECO:0000259" key="1">
    <source>
        <dbReference type="PROSITE" id="PS50851"/>
    </source>
</evidence>
<dbReference type="AlphaFoldDB" id="A0A3G1KUJ3"/>
<accession>A0A3G1KUJ3</accession>
<proteinExistence type="predicted"/>
<evidence type="ECO:0000313" key="2">
    <source>
        <dbReference type="EMBL" id="ATW26100.1"/>
    </source>
</evidence>
<dbReference type="InterPro" id="IPR039315">
    <property type="entry name" value="CheW"/>
</dbReference>
<dbReference type="InterPro" id="IPR036061">
    <property type="entry name" value="CheW-like_dom_sf"/>
</dbReference>
<dbReference type="InterPro" id="IPR002545">
    <property type="entry name" value="CheW-lke_dom"/>
</dbReference>
<dbReference type="RefSeq" id="WP_148135375.1">
    <property type="nucleotide sequence ID" value="NZ_CP017634.1"/>
</dbReference>
<organism evidence="2 3">
    <name type="scientific">Formimonas warabiya</name>
    <dbReference type="NCBI Taxonomy" id="1761012"/>
    <lineage>
        <taxon>Bacteria</taxon>
        <taxon>Bacillati</taxon>
        <taxon>Bacillota</taxon>
        <taxon>Clostridia</taxon>
        <taxon>Eubacteriales</taxon>
        <taxon>Peptococcaceae</taxon>
        <taxon>Candidatus Formimonas</taxon>
    </lineage>
</organism>
<name>A0A3G1KUJ3_FORW1</name>
<dbReference type="OrthoDB" id="9794382at2"/>
<protein>
    <submittedName>
        <fullName evidence="2">Chemotaxis protein CheW</fullName>
    </submittedName>
</protein>
<evidence type="ECO:0000313" key="3">
    <source>
        <dbReference type="Proteomes" id="UP000323521"/>
    </source>
</evidence>
<reference evidence="2 3" key="1">
    <citation type="submission" date="2016-10" db="EMBL/GenBank/DDBJ databases">
        <title>Complete Genome Sequence of Peptococcaceae strain DCMF.</title>
        <authorList>
            <person name="Edwards R.J."/>
            <person name="Holland S.I."/>
            <person name="Deshpande N.P."/>
            <person name="Wong Y.K."/>
            <person name="Ertan H."/>
            <person name="Manefield M."/>
            <person name="Russell T.L."/>
            <person name="Lee M.J."/>
        </authorList>
    </citation>
    <scope>NUCLEOTIDE SEQUENCE [LARGE SCALE GENOMIC DNA]</scope>
    <source>
        <strain evidence="2 3">DCMF</strain>
    </source>
</reference>
<dbReference type="EMBL" id="CP017634">
    <property type="protein sequence ID" value="ATW26100.1"/>
    <property type="molecule type" value="Genomic_DNA"/>
</dbReference>
<dbReference type="Gene3D" id="2.40.50.180">
    <property type="entry name" value="CheA-289, Domain 4"/>
    <property type="match status" value="1"/>
</dbReference>
<dbReference type="Proteomes" id="UP000323521">
    <property type="component" value="Chromosome"/>
</dbReference>
<gene>
    <name evidence="2" type="ORF">DCMF_16150</name>
</gene>
<dbReference type="Gene3D" id="2.30.30.40">
    <property type="entry name" value="SH3 Domains"/>
    <property type="match status" value="1"/>
</dbReference>
<dbReference type="GO" id="GO:0006935">
    <property type="term" value="P:chemotaxis"/>
    <property type="evidence" value="ECO:0007669"/>
    <property type="project" value="InterPro"/>
</dbReference>
<dbReference type="GO" id="GO:0007165">
    <property type="term" value="P:signal transduction"/>
    <property type="evidence" value="ECO:0007669"/>
    <property type="project" value="InterPro"/>
</dbReference>
<sequence>MAETFVQELGDQEEDTQKGKFLTFSIGPEFYGIEIKYVTEIIGIQSITEVPELPEYVRGIINLRGKIIPVMDVRLRFKKPFREYNDRTCVIVVDLQEISIGLIVDCVSEVLSIPEQEIVPPPDLNKGGSKFIKGIGKVGSEVKLILDCDKLLKQDEAELLENAVMKEEEIS</sequence>
<dbReference type="SMART" id="SM00260">
    <property type="entry name" value="CheW"/>
    <property type="match status" value="1"/>
</dbReference>